<gene>
    <name evidence="3" type="ORF">ACELLULO517_07195</name>
</gene>
<keyword evidence="1" id="KW-0472">Membrane</keyword>
<dbReference type="Gene3D" id="3.90.550.10">
    <property type="entry name" value="Spore Coat Polysaccharide Biosynthesis Protein SpsA, Chain A"/>
    <property type="match status" value="1"/>
</dbReference>
<dbReference type="InterPro" id="IPR001173">
    <property type="entry name" value="Glyco_trans_2-like"/>
</dbReference>
<sequence>MLTALTLLALLIWCGMIVFHGRYWQAGPILPPAPVGLRLPAVDIVVPARDEAESIGAAIGSLTRQVLPGGAAVRVFLVDDGSSDGTAGIARRAAEGAPNPLTVITGADKPADWSGKLWAVRQGVAATSADLILLTDADIAHEPDHLARLVAKAEGGRYDMVSEMVLLNCESIAERALVPAFVYFFQLLYPFAKVDDPKSKVGGAAGGTVLIRRSALDRIGGIEVMRGALIDDVTLGRAVKKSGGRTWLGHTTRARSIRLYPHFADIWAMIARSAYVQLGFSPLNLLGTILGMLLVWLLPPAAAIFGHGAARAFGLIAWVLMAGSYVPSIRRYHLSPLWGIFLPLIALFYMAATVGSAVNHMRGRSVMWKNRVYVEGGS</sequence>
<dbReference type="PANTHER" id="PTHR43646:SF3">
    <property type="entry name" value="SLR1566 PROTEIN"/>
    <property type="match status" value="1"/>
</dbReference>
<evidence type="ECO:0000313" key="4">
    <source>
        <dbReference type="Proteomes" id="UP000721844"/>
    </source>
</evidence>
<dbReference type="PANTHER" id="PTHR43646">
    <property type="entry name" value="GLYCOSYLTRANSFERASE"/>
    <property type="match status" value="1"/>
</dbReference>
<feature type="domain" description="Glycosyltransferase 2-like" evidence="2">
    <location>
        <begin position="44"/>
        <end position="219"/>
    </location>
</feature>
<evidence type="ECO:0000313" key="3">
    <source>
        <dbReference type="EMBL" id="MCB8880014.1"/>
    </source>
</evidence>
<feature type="transmembrane region" description="Helical" evidence="1">
    <location>
        <begin position="309"/>
        <end position="326"/>
    </location>
</feature>
<keyword evidence="1" id="KW-0812">Transmembrane</keyword>
<dbReference type="Proteomes" id="UP000721844">
    <property type="component" value="Unassembled WGS sequence"/>
</dbReference>
<dbReference type="NCBIfam" id="TIGR03469">
    <property type="entry name" value="HpnB"/>
    <property type="match status" value="1"/>
</dbReference>
<dbReference type="EMBL" id="JAESVA010000002">
    <property type="protein sequence ID" value="MCB8880014.1"/>
    <property type="molecule type" value="Genomic_DNA"/>
</dbReference>
<proteinExistence type="predicted"/>
<dbReference type="AlphaFoldDB" id="A0A963Z003"/>
<dbReference type="RefSeq" id="WP_227306925.1">
    <property type="nucleotide sequence ID" value="NZ_JAESVA010000002.1"/>
</dbReference>
<feature type="transmembrane region" description="Helical" evidence="1">
    <location>
        <begin position="274"/>
        <end position="297"/>
    </location>
</feature>
<dbReference type="Pfam" id="PF00535">
    <property type="entry name" value="Glycos_transf_2"/>
    <property type="match status" value="1"/>
</dbReference>
<protein>
    <submittedName>
        <fullName evidence="3">Glycosyltransferase</fullName>
    </submittedName>
</protein>
<dbReference type="SUPFAM" id="SSF53448">
    <property type="entry name" value="Nucleotide-diphospho-sugar transferases"/>
    <property type="match status" value="1"/>
</dbReference>
<reference evidence="3 4" key="1">
    <citation type="journal article" date="2021" name="Microorganisms">
        <title>Acidisoma silvae sp. nov. and Acidisomacellulosilytica sp. nov., Two Acidophilic Bacteria Isolated from Decaying Wood, Hydrolyzing Cellulose and Producing Poly-3-hydroxybutyrate.</title>
        <authorList>
            <person name="Mieszkin S."/>
            <person name="Pouder E."/>
            <person name="Uroz S."/>
            <person name="Simon-Colin C."/>
            <person name="Alain K."/>
        </authorList>
    </citation>
    <scope>NUCLEOTIDE SEQUENCE [LARGE SCALE GENOMIC DNA]</scope>
    <source>
        <strain evidence="3 4">HW T5.17</strain>
    </source>
</reference>
<accession>A0A963Z003</accession>
<keyword evidence="1" id="KW-1133">Transmembrane helix</keyword>
<dbReference type="InterPro" id="IPR017832">
    <property type="entry name" value="Glyco_trans_2_hopen-assoc_HpnB"/>
</dbReference>
<dbReference type="CDD" id="cd04179">
    <property type="entry name" value="DPM_DPG-synthase_like"/>
    <property type="match status" value="1"/>
</dbReference>
<dbReference type="InterPro" id="IPR029044">
    <property type="entry name" value="Nucleotide-diphossugar_trans"/>
</dbReference>
<name>A0A963Z003_9PROT</name>
<keyword evidence="4" id="KW-1185">Reference proteome</keyword>
<comment type="caution">
    <text evidence="3">The sequence shown here is derived from an EMBL/GenBank/DDBJ whole genome shotgun (WGS) entry which is preliminary data.</text>
</comment>
<evidence type="ECO:0000256" key="1">
    <source>
        <dbReference type="SAM" id="Phobius"/>
    </source>
</evidence>
<evidence type="ECO:0000259" key="2">
    <source>
        <dbReference type="Pfam" id="PF00535"/>
    </source>
</evidence>
<feature type="transmembrane region" description="Helical" evidence="1">
    <location>
        <begin position="338"/>
        <end position="358"/>
    </location>
</feature>
<organism evidence="3 4">
    <name type="scientific">Acidisoma cellulosilyticum</name>
    <dbReference type="NCBI Taxonomy" id="2802395"/>
    <lineage>
        <taxon>Bacteria</taxon>
        <taxon>Pseudomonadati</taxon>
        <taxon>Pseudomonadota</taxon>
        <taxon>Alphaproteobacteria</taxon>
        <taxon>Acetobacterales</taxon>
        <taxon>Acidocellaceae</taxon>
        <taxon>Acidisoma</taxon>
    </lineage>
</organism>